<accession>A0A401ZHM6</accession>
<gene>
    <name evidence="2" type="ORF">KDAU_36810</name>
</gene>
<protein>
    <submittedName>
        <fullName evidence="2">Uncharacterized protein</fullName>
    </submittedName>
</protein>
<feature type="transmembrane region" description="Helical" evidence="1">
    <location>
        <begin position="7"/>
        <end position="26"/>
    </location>
</feature>
<name>A0A401ZHM6_9CHLR</name>
<evidence type="ECO:0000313" key="2">
    <source>
        <dbReference type="EMBL" id="GCE06352.1"/>
    </source>
</evidence>
<proteinExistence type="predicted"/>
<keyword evidence="3" id="KW-1185">Reference proteome</keyword>
<dbReference type="EMBL" id="BIFQ01000001">
    <property type="protein sequence ID" value="GCE06352.1"/>
    <property type="molecule type" value="Genomic_DNA"/>
</dbReference>
<sequence length="69" mass="7933">MPSYKKITLFILFILWIIGVVVITWMNLSDGKPLQKSLYLALIPISIMSVLNILLFLLVDKSINKNKKQ</sequence>
<reference evidence="3" key="1">
    <citation type="submission" date="2018-12" db="EMBL/GenBank/DDBJ databases">
        <title>Tengunoibacter tsumagoiensis gen. nov., sp. nov., Dictyobacter kobayashii sp. nov., D. alpinus sp. nov., and D. joshuensis sp. nov. and description of Dictyobacteraceae fam. nov. within the order Ktedonobacterales isolated from Tengu-no-mugimeshi.</title>
        <authorList>
            <person name="Wang C.M."/>
            <person name="Zheng Y."/>
            <person name="Sakai Y."/>
            <person name="Toyoda A."/>
            <person name="Minakuchi Y."/>
            <person name="Abe K."/>
            <person name="Yokota A."/>
            <person name="Yabe S."/>
        </authorList>
    </citation>
    <scope>NUCLEOTIDE SEQUENCE [LARGE SCALE GENOMIC DNA]</scope>
    <source>
        <strain evidence="3">S-27</strain>
    </source>
</reference>
<dbReference type="AlphaFoldDB" id="A0A401ZHM6"/>
<keyword evidence="1" id="KW-0472">Membrane</keyword>
<feature type="transmembrane region" description="Helical" evidence="1">
    <location>
        <begin position="38"/>
        <end position="59"/>
    </location>
</feature>
<keyword evidence="1" id="KW-1133">Transmembrane helix</keyword>
<evidence type="ECO:0000313" key="3">
    <source>
        <dbReference type="Proteomes" id="UP000287224"/>
    </source>
</evidence>
<comment type="caution">
    <text evidence="2">The sequence shown here is derived from an EMBL/GenBank/DDBJ whole genome shotgun (WGS) entry which is preliminary data.</text>
</comment>
<keyword evidence="1" id="KW-0812">Transmembrane</keyword>
<dbReference type="Proteomes" id="UP000287224">
    <property type="component" value="Unassembled WGS sequence"/>
</dbReference>
<organism evidence="2 3">
    <name type="scientific">Dictyobacter aurantiacus</name>
    <dbReference type="NCBI Taxonomy" id="1936993"/>
    <lineage>
        <taxon>Bacteria</taxon>
        <taxon>Bacillati</taxon>
        <taxon>Chloroflexota</taxon>
        <taxon>Ktedonobacteria</taxon>
        <taxon>Ktedonobacterales</taxon>
        <taxon>Dictyobacteraceae</taxon>
        <taxon>Dictyobacter</taxon>
    </lineage>
</organism>
<evidence type="ECO:0000256" key="1">
    <source>
        <dbReference type="SAM" id="Phobius"/>
    </source>
</evidence>